<name>A0A6L6YMG8_9BURK</name>
<dbReference type="AlphaFoldDB" id="A0A6L6YMG8"/>
<proteinExistence type="predicted"/>
<organism evidence="1 2">
    <name type="scientific">Parasutterella muris</name>
    <dbReference type="NCBI Taxonomy" id="2565572"/>
    <lineage>
        <taxon>Bacteria</taxon>
        <taxon>Pseudomonadati</taxon>
        <taxon>Pseudomonadota</taxon>
        <taxon>Betaproteobacteria</taxon>
        <taxon>Burkholderiales</taxon>
        <taxon>Sutterellaceae</taxon>
        <taxon>Parasutterella</taxon>
    </lineage>
</organism>
<accession>A0A6L6YMG8</accession>
<evidence type="ECO:0000313" key="2">
    <source>
        <dbReference type="Proteomes" id="UP000472580"/>
    </source>
</evidence>
<dbReference type="Proteomes" id="UP000472580">
    <property type="component" value="Unassembled WGS sequence"/>
</dbReference>
<dbReference type="RefSeq" id="WP_160334805.1">
    <property type="nucleotide sequence ID" value="NZ_WSRP01000009.1"/>
</dbReference>
<dbReference type="EMBL" id="WSRP01000009">
    <property type="protein sequence ID" value="MVX56371.1"/>
    <property type="molecule type" value="Genomic_DNA"/>
</dbReference>
<reference evidence="1 2" key="1">
    <citation type="submission" date="2019-12" db="EMBL/GenBank/DDBJ databases">
        <title>Microbes associate with the intestines of laboratory mice.</title>
        <authorList>
            <person name="Navarre W."/>
            <person name="Wong E."/>
        </authorList>
    </citation>
    <scope>NUCLEOTIDE SEQUENCE [LARGE SCALE GENOMIC DNA]</scope>
    <source>
        <strain evidence="1 2">NM82_D38</strain>
    </source>
</reference>
<gene>
    <name evidence="1" type="ORF">E5987_04005</name>
</gene>
<evidence type="ECO:0000313" key="1">
    <source>
        <dbReference type="EMBL" id="MVX56371.1"/>
    </source>
</evidence>
<protein>
    <submittedName>
        <fullName evidence="1">Pseudouridine synthase</fullName>
    </submittedName>
</protein>
<keyword evidence="2" id="KW-1185">Reference proteome</keyword>
<dbReference type="OrthoDB" id="8451539at2"/>
<sequence length="79" mass="9411">MKHPDAFQVLIAFDQLLNTFIGGMADETLSARAYRHSIEENGREWPAWIINHLFFWQKEHCYQAYLSEKARSHLPKDYQ</sequence>
<comment type="caution">
    <text evidence="1">The sequence shown here is derived from an EMBL/GenBank/DDBJ whole genome shotgun (WGS) entry which is preliminary data.</text>
</comment>